<organism evidence="2 3">
    <name type="scientific">Hohenbuehelia grisea</name>
    <dbReference type="NCBI Taxonomy" id="104357"/>
    <lineage>
        <taxon>Eukaryota</taxon>
        <taxon>Fungi</taxon>
        <taxon>Dikarya</taxon>
        <taxon>Basidiomycota</taxon>
        <taxon>Agaricomycotina</taxon>
        <taxon>Agaricomycetes</taxon>
        <taxon>Agaricomycetidae</taxon>
        <taxon>Agaricales</taxon>
        <taxon>Pleurotineae</taxon>
        <taxon>Pleurotaceae</taxon>
        <taxon>Hohenbuehelia</taxon>
    </lineage>
</organism>
<evidence type="ECO:0000313" key="2">
    <source>
        <dbReference type="EMBL" id="KAL0955355.1"/>
    </source>
</evidence>
<feature type="domain" description="DUF6532" evidence="1">
    <location>
        <begin position="51"/>
        <end position="191"/>
    </location>
</feature>
<accession>A0ABR3JHW6</accession>
<evidence type="ECO:0000313" key="3">
    <source>
        <dbReference type="Proteomes" id="UP001556367"/>
    </source>
</evidence>
<dbReference type="InterPro" id="IPR045341">
    <property type="entry name" value="DUF6532"/>
</dbReference>
<gene>
    <name evidence="2" type="ORF">HGRIS_001604</name>
</gene>
<name>A0ABR3JHW6_9AGAR</name>
<comment type="caution">
    <text evidence="2">The sequence shown here is derived from an EMBL/GenBank/DDBJ whole genome shotgun (WGS) entry which is preliminary data.</text>
</comment>
<dbReference type="EMBL" id="JASNQZ010000006">
    <property type="protein sequence ID" value="KAL0955355.1"/>
    <property type="molecule type" value="Genomic_DNA"/>
</dbReference>
<evidence type="ECO:0000259" key="1">
    <source>
        <dbReference type="Pfam" id="PF20149"/>
    </source>
</evidence>
<proteinExistence type="predicted"/>
<sequence length="216" mass="24552">MTIFDNDFLPLLFDFLDRQAPWYPLSDDDLSILWGNAINSEKQQVGQDIHVVEKLSADQISQYRNAMKKAAVNSIKALFDNLSINTVEDRCIMVEWLLSESDASNEAVDGSKNKGRKNPQFYYDDIRSDDSRIGIFQSYPIKVTFATHLMAIKGVPEPLQPEVYPVGTLVMSVQAVKHVLLCYKTGELVESQGRCRTSRETIGRIMRWSLPTTKRS</sequence>
<dbReference type="Proteomes" id="UP001556367">
    <property type="component" value="Unassembled WGS sequence"/>
</dbReference>
<protein>
    <recommendedName>
        <fullName evidence="1">DUF6532 domain-containing protein</fullName>
    </recommendedName>
</protein>
<keyword evidence="3" id="KW-1185">Reference proteome</keyword>
<dbReference type="Pfam" id="PF20149">
    <property type="entry name" value="DUF6532"/>
    <property type="match status" value="1"/>
</dbReference>
<reference evidence="3" key="1">
    <citation type="submission" date="2024-06" db="EMBL/GenBank/DDBJ databases">
        <title>Multi-omics analyses provide insights into the biosynthesis of the anticancer antibiotic pleurotin in Hohenbuehelia grisea.</title>
        <authorList>
            <person name="Weaver J.A."/>
            <person name="Alberti F."/>
        </authorList>
    </citation>
    <scope>NUCLEOTIDE SEQUENCE [LARGE SCALE GENOMIC DNA]</scope>
    <source>
        <strain evidence="3">T-177</strain>
    </source>
</reference>